<reference evidence="2" key="1">
    <citation type="submission" date="2023-07" db="EMBL/GenBank/DDBJ databases">
        <title>Ureibacillus sp. isolated from freshwater well.</title>
        <authorList>
            <person name="Kirdat K."/>
            <person name="Bhatt A."/>
            <person name="Teware R."/>
            <person name="Bhavsar Y."/>
            <person name="Yadav A."/>
        </authorList>
    </citation>
    <scope>NUCLEOTIDE SEQUENCE</scope>
    <source>
        <strain evidence="2">BA0131</strain>
    </source>
</reference>
<accession>A0ABT8GV31</accession>
<evidence type="ECO:0000313" key="3">
    <source>
        <dbReference type="Proteomes" id="UP001172743"/>
    </source>
</evidence>
<feature type="transmembrane region" description="Helical" evidence="1">
    <location>
        <begin position="63"/>
        <end position="82"/>
    </location>
</feature>
<keyword evidence="3" id="KW-1185">Reference proteome</keyword>
<evidence type="ECO:0000256" key="1">
    <source>
        <dbReference type="SAM" id="Phobius"/>
    </source>
</evidence>
<keyword evidence="1" id="KW-1133">Transmembrane helix</keyword>
<sequence length="83" mass="9285">MHHREAYDLCCRHLGKRVYITEKCGRRHVGTITRVDRDMVWIMPNRGFGGFGLGFWGFGRGGFGVGIAIGAIAGIALANSFWW</sequence>
<keyword evidence="1" id="KW-0812">Transmembrane</keyword>
<protein>
    <submittedName>
        <fullName evidence="2">Uncharacterized protein</fullName>
    </submittedName>
</protein>
<proteinExistence type="predicted"/>
<evidence type="ECO:0000313" key="2">
    <source>
        <dbReference type="EMBL" id="MDN4495270.1"/>
    </source>
</evidence>
<organism evidence="2 3">
    <name type="scientific">Ureibacillus aquaedulcis</name>
    <dbReference type="NCBI Taxonomy" id="3058421"/>
    <lineage>
        <taxon>Bacteria</taxon>
        <taxon>Bacillati</taxon>
        <taxon>Bacillota</taxon>
        <taxon>Bacilli</taxon>
        <taxon>Bacillales</taxon>
        <taxon>Caryophanaceae</taxon>
        <taxon>Ureibacillus</taxon>
    </lineage>
</organism>
<keyword evidence="1" id="KW-0472">Membrane</keyword>
<name>A0ABT8GV31_9BACL</name>
<dbReference type="EMBL" id="JAUHTQ010000018">
    <property type="protein sequence ID" value="MDN4495270.1"/>
    <property type="molecule type" value="Genomic_DNA"/>
</dbReference>
<comment type="caution">
    <text evidence="2">The sequence shown here is derived from an EMBL/GenBank/DDBJ whole genome shotgun (WGS) entry which is preliminary data.</text>
</comment>
<dbReference type="RefSeq" id="WP_301139589.1">
    <property type="nucleotide sequence ID" value="NZ_JAUHTQ010000018.1"/>
</dbReference>
<dbReference type="Proteomes" id="UP001172743">
    <property type="component" value="Unassembled WGS sequence"/>
</dbReference>
<gene>
    <name evidence="2" type="ORF">QYB95_17105</name>
</gene>